<dbReference type="Pfam" id="PF26129">
    <property type="entry name" value="Vwde"/>
    <property type="match status" value="1"/>
</dbReference>
<evidence type="ECO:0000256" key="2">
    <source>
        <dbReference type="ARBA" id="ARBA00023157"/>
    </source>
</evidence>
<dbReference type="OrthoDB" id="2015116at2759"/>
<organism evidence="6 7">
    <name type="scientific">Mytilus galloprovincialis</name>
    <name type="common">Mediterranean mussel</name>
    <dbReference type="NCBI Taxonomy" id="29158"/>
    <lineage>
        <taxon>Eukaryota</taxon>
        <taxon>Metazoa</taxon>
        <taxon>Spiralia</taxon>
        <taxon>Lophotrochozoa</taxon>
        <taxon>Mollusca</taxon>
        <taxon>Bivalvia</taxon>
        <taxon>Autobranchia</taxon>
        <taxon>Pteriomorphia</taxon>
        <taxon>Mytilida</taxon>
        <taxon>Mytiloidea</taxon>
        <taxon>Mytilidae</taxon>
        <taxon>Mytilinae</taxon>
        <taxon>Mytilus</taxon>
    </lineage>
</organism>
<keyword evidence="4" id="KW-1133">Transmembrane helix</keyword>
<keyword evidence="4" id="KW-0812">Transmembrane</keyword>
<name>A0A8B6EMJ7_MYTGA</name>
<dbReference type="InterPro" id="IPR050969">
    <property type="entry name" value="Dev_Signal_Modulators"/>
</dbReference>
<dbReference type="Gene3D" id="2.10.25.10">
    <property type="entry name" value="Laminin"/>
    <property type="match status" value="1"/>
</dbReference>
<dbReference type="PANTHER" id="PTHR14949">
    <property type="entry name" value="EGF-LIKE-DOMAIN, MULTIPLE 7, 8"/>
    <property type="match status" value="1"/>
</dbReference>
<comment type="caution">
    <text evidence="6">The sequence shown here is derived from an EMBL/GenBank/DDBJ whole genome shotgun (WGS) entry which is preliminary data.</text>
</comment>
<feature type="region of interest" description="Disordered" evidence="3">
    <location>
        <begin position="1"/>
        <end position="31"/>
    </location>
</feature>
<keyword evidence="1" id="KW-0732">Signal</keyword>
<protein>
    <recommendedName>
        <fullName evidence="5">VWFD domain-containing protein</fullName>
    </recommendedName>
</protein>
<keyword evidence="2" id="KW-1015">Disulfide bond</keyword>
<evidence type="ECO:0000256" key="3">
    <source>
        <dbReference type="SAM" id="MobiDB-lite"/>
    </source>
</evidence>
<dbReference type="AlphaFoldDB" id="A0A8B6EMJ7"/>
<dbReference type="InterPro" id="IPR058727">
    <property type="entry name" value="Helical_Vwde"/>
</dbReference>
<gene>
    <name evidence="6" type="ORF">MGAL_10B007156</name>
</gene>
<dbReference type="InterPro" id="IPR001846">
    <property type="entry name" value="VWF_type-D"/>
</dbReference>
<proteinExistence type="predicted"/>
<evidence type="ECO:0000256" key="4">
    <source>
        <dbReference type="SAM" id="Phobius"/>
    </source>
</evidence>
<dbReference type="GO" id="GO:0005576">
    <property type="term" value="C:extracellular region"/>
    <property type="evidence" value="ECO:0007669"/>
    <property type="project" value="TreeGrafter"/>
</dbReference>
<dbReference type="PROSITE" id="PS51233">
    <property type="entry name" value="VWFD"/>
    <property type="match status" value="1"/>
</dbReference>
<keyword evidence="4" id="KW-0472">Membrane</keyword>
<keyword evidence="7" id="KW-1185">Reference proteome</keyword>
<dbReference type="Pfam" id="PF23283">
    <property type="entry name" value="D8C_UMOD"/>
    <property type="match status" value="1"/>
</dbReference>
<dbReference type="EMBL" id="UYJE01005409">
    <property type="protein sequence ID" value="VDI37183.1"/>
    <property type="molecule type" value="Genomic_DNA"/>
</dbReference>
<sequence>MQFNNSKPERAQTRHMSPMPSGSSSECPCTNYDKIENQEKRSASYSLNFDTDTVISDDVLLETWYRIISRSGTDIPNEPPDTFRFGTWYPIWLNGSLPSVDDGVVTRRVCTRTFNDFCEDSWNIDIKNCTDYNVYNLKTSERAKSAYCFGTGGVQCPDGWSSINGYHPDCSNTGFPTEAIIPRVESTLDSGDPVNPSVSSIPSLVVVFQCKFDEVSNYVYDVFWYINEHYVTEHNNILYSNIRNTDLRPEDWVGKHYMNMIVRCSVRLRNEAESLPGPYFESDWFKAGIYPDQFQYQVLESESTIISYTATVPVGCFRADQVSHCNHLLYVTQPKYQNVPTTCSSSNILQQDIAFNSFQFCGLTVPSQYGGQSIQFNVTGYIDGQYSGNRKRSTKIRLTSLISTVDLSGAWDNITSPDIEILVSDADEKMKNRLCKVFNDPHFWTADRTRYDYYGVGEYILYKNTKYPYQVNALFTKCGTASCNCGVAIQAGQSLFVVRICKNISKKVKYVRGLSTPFVDKRICDDKSMIIEENAASGVYDVTLSIGTTVSFRVSGDYISYITVKPSVLDLGSAEGLCGYISNENGKTDDDLRKRNETVTTTIIEDFAKSWEVTGTSESLFAENPPVLSYQNSLQSYCTCANEGGPQGGITDNNFLHCNLSQPMEACYDVQTDFSLDTRCSDGNRNKRSAGDPLQRVIRSTDDTDDVIEFTPLTISEDVFDDLVPLEVPKWSNGWTYELAVSSCGEYLTERFPPDLSDITGEYPDDYIETCVDDIKAAGDTSFMSTTLATMLTSAKSELERNQTLKEETTEDGKTVLEKLTSLLCLNNCSSNGNCINGACVCNTMFGGEDCSRSRTTAPTNISVPELGLCQSRARSCRKTNIMGHFMPPDVWCNIQHFEILENNRSYTGPPTISKAVIKHSYMVSCEFANARRKRSTSDATVFADGYEISVSNDGSNYGEVVTLIVFDEECYSCNTVNVTCTAIETCPLTRTEQTESGKVQNEENDNNNIVLPVSIIAGLIVLAALIGFIVYQIKHKDIGHRQINTSAKEKQPPKLNELDRIQTPVHRLTKEYSSASSFSVEISSAERRTPDHLFRVENKYN</sequence>
<evidence type="ECO:0000313" key="6">
    <source>
        <dbReference type="EMBL" id="VDI37183.1"/>
    </source>
</evidence>
<dbReference type="Proteomes" id="UP000596742">
    <property type="component" value="Unassembled WGS sequence"/>
</dbReference>
<dbReference type="GO" id="GO:0005102">
    <property type="term" value="F:signaling receptor binding"/>
    <property type="evidence" value="ECO:0007669"/>
    <property type="project" value="TreeGrafter"/>
</dbReference>
<feature type="domain" description="VWFD" evidence="5">
    <location>
        <begin position="433"/>
        <end position="620"/>
    </location>
</feature>
<dbReference type="Pfam" id="PF00094">
    <property type="entry name" value="VWD"/>
    <property type="match status" value="1"/>
</dbReference>
<dbReference type="PANTHER" id="PTHR14949:SF54">
    <property type="entry name" value="VWFD DOMAIN-CONTAINING PROTEIN"/>
    <property type="match status" value="1"/>
</dbReference>
<accession>A0A8B6EMJ7</accession>
<dbReference type="GO" id="GO:0009986">
    <property type="term" value="C:cell surface"/>
    <property type="evidence" value="ECO:0007669"/>
    <property type="project" value="TreeGrafter"/>
</dbReference>
<reference evidence="6" key="1">
    <citation type="submission" date="2018-11" db="EMBL/GenBank/DDBJ databases">
        <authorList>
            <person name="Alioto T."/>
            <person name="Alioto T."/>
        </authorList>
    </citation>
    <scope>NUCLEOTIDE SEQUENCE</scope>
</reference>
<evidence type="ECO:0000313" key="7">
    <source>
        <dbReference type="Proteomes" id="UP000596742"/>
    </source>
</evidence>
<evidence type="ECO:0000259" key="5">
    <source>
        <dbReference type="PROSITE" id="PS51233"/>
    </source>
</evidence>
<dbReference type="InterPro" id="IPR057774">
    <property type="entry name" value="D8C_UMOD/GP2/OIT3-like"/>
</dbReference>
<evidence type="ECO:0000256" key="1">
    <source>
        <dbReference type="ARBA" id="ARBA00022729"/>
    </source>
</evidence>
<feature type="transmembrane region" description="Helical" evidence="4">
    <location>
        <begin position="1010"/>
        <end position="1032"/>
    </location>
</feature>